<gene>
    <name evidence="3" type="ORF">KGM_207576</name>
</gene>
<dbReference type="PANTHER" id="PTHR43969:SF9">
    <property type="entry name" value="GLUTATHIONE S TRANSFERASE D10, ISOFORM A-RELATED"/>
    <property type="match status" value="1"/>
</dbReference>
<dbReference type="Proteomes" id="UP000007151">
    <property type="component" value="Unassembled WGS sequence"/>
</dbReference>
<dbReference type="SUPFAM" id="SSF47616">
    <property type="entry name" value="GST C-terminal domain-like"/>
    <property type="match status" value="1"/>
</dbReference>
<evidence type="ECO:0000313" key="4">
    <source>
        <dbReference type="Proteomes" id="UP000007151"/>
    </source>
</evidence>
<dbReference type="Pfam" id="PF02798">
    <property type="entry name" value="GST_N"/>
    <property type="match status" value="1"/>
</dbReference>
<organism evidence="3 4">
    <name type="scientific">Danaus plexippus plexippus</name>
    <dbReference type="NCBI Taxonomy" id="278856"/>
    <lineage>
        <taxon>Eukaryota</taxon>
        <taxon>Metazoa</taxon>
        <taxon>Ecdysozoa</taxon>
        <taxon>Arthropoda</taxon>
        <taxon>Hexapoda</taxon>
        <taxon>Insecta</taxon>
        <taxon>Pterygota</taxon>
        <taxon>Neoptera</taxon>
        <taxon>Endopterygota</taxon>
        <taxon>Lepidoptera</taxon>
        <taxon>Glossata</taxon>
        <taxon>Ditrysia</taxon>
        <taxon>Papilionoidea</taxon>
        <taxon>Nymphalidae</taxon>
        <taxon>Danainae</taxon>
        <taxon>Danaini</taxon>
        <taxon>Danaina</taxon>
        <taxon>Danaus</taxon>
        <taxon>Danaus</taxon>
    </lineage>
</organism>
<dbReference type="GO" id="GO:0006749">
    <property type="term" value="P:glutathione metabolic process"/>
    <property type="evidence" value="ECO:0007669"/>
    <property type="project" value="TreeGrafter"/>
</dbReference>
<accession>A0A212F9V3</accession>
<dbReference type="SFLD" id="SFLDG01153">
    <property type="entry name" value="Main.4:_Theta-like"/>
    <property type="match status" value="1"/>
</dbReference>
<dbReference type="InterPro" id="IPR040079">
    <property type="entry name" value="Glutathione_S-Trfase"/>
</dbReference>
<dbReference type="PANTHER" id="PTHR43969">
    <property type="entry name" value="GLUTATHIONE S TRANSFERASE D10, ISOFORM A-RELATED"/>
    <property type="match status" value="1"/>
</dbReference>
<evidence type="ECO:0000313" key="3">
    <source>
        <dbReference type="EMBL" id="OWR50525.1"/>
    </source>
</evidence>
<dbReference type="CDD" id="cd03177">
    <property type="entry name" value="GST_C_Delta_Epsilon"/>
    <property type="match status" value="1"/>
</dbReference>
<evidence type="ECO:0000256" key="2">
    <source>
        <dbReference type="RuleBase" id="RU003494"/>
    </source>
</evidence>
<dbReference type="FunFam" id="1.20.1050.10:FF:000007">
    <property type="entry name" value="Glutathione S-transferase 1-1"/>
    <property type="match status" value="1"/>
</dbReference>
<dbReference type="PROSITE" id="PS50404">
    <property type="entry name" value="GST_NTER"/>
    <property type="match status" value="1"/>
</dbReference>
<comment type="similarity">
    <text evidence="2">Belongs to the GST superfamily.</text>
</comment>
<dbReference type="InterPro" id="IPR010987">
    <property type="entry name" value="Glutathione-S-Trfase_C-like"/>
</dbReference>
<dbReference type="SFLD" id="SFLDS00019">
    <property type="entry name" value="Glutathione_Transferase_(cytos"/>
    <property type="match status" value="1"/>
</dbReference>
<dbReference type="Gene3D" id="1.20.1050.10">
    <property type="match status" value="1"/>
</dbReference>
<comment type="subunit">
    <text evidence="1">Homodimer.</text>
</comment>
<dbReference type="InterPro" id="IPR036282">
    <property type="entry name" value="Glutathione-S-Trfase_C_sf"/>
</dbReference>
<dbReference type="GO" id="GO:0004364">
    <property type="term" value="F:glutathione transferase activity"/>
    <property type="evidence" value="ECO:0007669"/>
    <property type="project" value="TreeGrafter"/>
</dbReference>
<dbReference type="InterPro" id="IPR004046">
    <property type="entry name" value="GST_C"/>
</dbReference>
<comment type="caution">
    <text evidence="3">The sequence shown here is derived from an EMBL/GenBank/DDBJ whole genome shotgun (WGS) entry which is preliminary data.</text>
</comment>
<dbReference type="AlphaFoldDB" id="A0A212F9V3"/>
<dbReference type="InterPro" id="IPR004045">
    <property type="entry name" value="Glutathione_S-Trfase_N"/>
</dbReference>
<dbReference type="InterPro" id="IPR036249">
    <property type="entry name" value="Thioredoxin-like_sf"/>
</dbReference>
<proteinExistence type="inferred from homology"/>
<dbReference type="STRING" id="278856.A0A212F9V3"/>
<dbReference type="OrthoDB" id="2309723at2759"/>
<name>A0A212F9V3_DANPL</name>
<dbReference type="KEGG" id="dpl:KGM_207576"/>
<keyword evidence="4" id="KW-1185">Reference proteome</keyword>
<sequence>MPVKLYKMKLSPPACAAMMICEIHNVPVEMIDVDLIKRENYTPEFLKKNPMHTVPVLEDGNLILHDSNAILTYINEMYGKEDSLYPKDLKQRALVDQKLFFNTLLFTRLRNVTYAAIIEGVRKPSEKMLKEIEEAYGFLEAFLNNSKFVAGDRMTLADIAIVATVSGLRHIIAIDPKQFPKLNNWFMDMEKQPFFQKCTVPGSKILKDLLKEKLDLM</sequence>
<dbReference type="EMBL" id="AGBW02009555">
    <property type="protein sequence ID" value="OWR50525.1"/>
    <property type="molecule type" value="Genomic_DNA"/>
</dbReference>
<dbReference type="Pfam" id="PF00043">
    <property type="entry name" value="GST_C"/>
    <property type="match status" value="1"/>
</dbReference>
<dbReference type="SUPFAM" id="SSF52833">
    <property type="entry name" value="Thioredoxin-like"/>
    <property type="match status" value="1"/>
</dbReference>
<dbReference type="PROSITE" id="PS50405">
    <property type="entry name" value="GST_CTER"/>
    <property type="match status" value="1"/>
</dbReference>
<dbReference type="Gene3D" id="3.40.30.10">
    <property type="entry name" value="Glutaredoxin"/>
    <property type="match status" value="1"/>
</dbReference>
<evidence type="ECO:0000256" key="1">
    <source>
        <dbReference type="ARBA" id="ARBA00011738"/>
    </source>
</evidence>
<protein>
    <submittedName>
        <fullName evidence="3">Glutathione S-transferase epsilon 3</fullName>
    </submittedName>
</protein>
<reference evidence="3 4" key="1">
    <citation type="journal article" date="2011" name="Cell">
        <title>The monarch butterfly genome yields insights into long-distance migration.</title>
        <authorList>
            <person name="Zhan S."/>
            <person name="Merlin C."/>
            <person name="Boore J.L."/>
            <person name="Reppert S.M."/>
        </authorList>
    </citation>
    <scope>NUCLEOTIDE SEQUENCE [LARGE SCALE GENOMIC DNA]</scope>
    <source>
        <strain evidence="3">F-2</strain>
    </source>
</reference>
<dbReference type="eggNOG" id="KOG0867">
    <property type="taxonomic scope" value="Eukaryota"/>
</dbReference>
<dbReference type="SFLD" id="SFLDG00358">
    <property type="entry name" value="Main_(cytGST)"/>
    <property type="match status" value="1"/>
</dbReference>